<sequence length="409" mass="45885">MLVKKVIIIIYGMLLSAFIGIIASTFLVIETWTSDLVWQQSRAIQIGAVVLGGVGLYWLVRRWSLMPQSAEKALANLKQHRFGDYRLVFVNLLITLIILTCGAGVGPEAALLSAVITLSSWQADKIRYLYFNYSAFQRLSWLTKFQRLAAFSTGLQTYDGHRAIKTPRFLRQKRLLYVMFGLNGLVAFAILMRHTDQPAFITKLGNSTWHANDWQVVLPLIMVAVIYGNLWRLGGNWFQRLIARYSIPLGVKILCGLIGILVISRFFPELLFSGQHEIHLLVGTWQQATPLFLSMMAVVKLLFLNWCLQTHWRGGDIFPVLFASLTQGLAISLLLPNYDHIVVMAVVATAMAGSLLDQPLIAGMMVALFCPLNVSPIVIVTVLVLMGIKRGVRQVKPLWQRLTGTQTDD</sequence>
<feature type="transmembrane region" description="Helical" evidence="5">
    <location>
        <begin position="87"/>
        <end position="105"/>
    </location>
</feature>
<reference evidence="6 7" key="1">
    <citation type="submission" date="2019-01" db="EMBL/GenBank/DDBJ databases">
        <title>Draft genome sequence of Lactobacillus paraplantarum OSY-TC318, a Producer of the novel lantibiotic Paraplantaracin TC318.</title>
        <authorList>
            <person name="Hussein W.E."/>
            <person name="Huang E."/>
            <person name="Yousef A.E."/>
        </authorList>
    </citation>
    <scope>NUCLEOTIDE SEQUENCE [LARGE SCALE GENOMIC DNA]</scope>
    <source>
        <strain evidence="6 7">OSY-TC318</strain>
    </source>
</reference>
<gene>
    <name evidence="6" type="ORF">EUZ87_06220</name>
</gene>
<comment type="caution">
    <text evidence="6">The sequence shown here is derived from an EMBL/GenBank/DDBJ whole genome shotgun (WGS) entry which is preliminary data.</text>
</comment>
<feature type="transmembrane region" description="Helical" evidence="5">
    <location>
        <begin position="287"/>
        <end position="308"/>
    </location>
</feature>
<dbReference type="InterPro" id="IPR001807">
    <property type="entry name" value="ClC"/>
</dbReference>
<feature type="transmembrane region" description="Helical" evidence="5">
    <location>
        <begin position="41"/>
        <end position="60"/>
    </location>
</feature>
<name>A0A4Q9Y6C0_9LACO</name>
<evidence type="ECO:0000313" key="7">
    <source>
        <dbReference type="Proteomes" id="UP000292648"/>
    </source>
</evidence>
<accession>A0A4Q9Y6C0</accession>
<feature type="transmembrane region" description="Helical" evidence="5">
    <location>
        <begin position="245"/>
        <end position="267"/>
    </location>
</feature>
<keyword evidence="3 5" id="KW-1133">Transmembrane helix</keyword>
<dbReference type="Gene3D" id="1.10.3080.10">
    <property type="entry name" value="Clc chloride channel"/>
    <property type="match status" value="1"/>
</dbReference>
<feature type="transmembrane region" description="Helical" evidence="5">
    <location>
        <begin position="317"/>
        <end position="335"/>
    </location>
</feature>
<dbReference type="AlphaFoldDB" id="A0A4Q9Y6C0"/>
<feature type="transmembrane region" description="Helical" evidence="5">
    <location>
        <begin position="111"/>
        <end position="130"/>
    </location>
</feature>
<feature type="transmembrane region" description="Helical" evidence="5">
    <location>
        <begin position="214"/>
        <end position="233"/>
    </location>
</feature>
<feature type="transmembrane region" description="Helical" evidence="5">
    <location>
        <begin position="175"/>
        <end position="194"/>
    </location>
</feature>
<dbReference type="Proteomes" id="UP000292648">
    <property type="component" value="Unassembled WGS sequence"/>
</dbReference>
<evidence type="ECO:0000256" key="1">
    <source>
        <dbReference type="ARBA" id="ARBA00004141"/>
    </source>
</evidence>
<keyword evidence="4 5" id="KW-0472">Membrane</keyword>
<dbReference type="GO" id="GO:0016020">
    <property type="term" value="C:membrane"/>
    <property type="evidence" value="ECO:0007669"/>
    <property type="project" value="UniProtKB-SubCell"/>
</dbReference>
<evidence type="ECO:0000313" key="6">
    <source>
        <dbReference type="EMBL" id="TBX44467.1"/>
    </source>
</evidence>
<organism evidence="6 7">
    <name type="scientific">Lactiplantibacillus paraplantarum</name>
    <dbReference type="NCBI Taxonomy" id="60520"/>
    <lineage>
        <taxon>Bacteria</taxon>
        <taxon>Bacillati</taxon>
        <taxon>Bacillota</taxon>
        <taxon>Bacilli</taxon>
        <taxon>Lactobacillales</taxon>
        <taxon>Lactobacillaceae</taxon>
        <taxon>Lactiplantibacillus</taxon>
    </lineage>
</organism>
<dbReference type="GO" id="GO:0015108">
    <property type="term" value="F:chloride transmembrane transporter activity"/>
    <property type="evidence" value="ECO:0007669"/>
    <property type="project" value="InterPro"/>
</dbReference>
<comment type="subcellular location">
    <subcellularLocation>
        <location evidence="1">Membrane</location>
        <topology evidence="1">Multi-pass membrane protein</topology>
    </subcellularLocation>
</comment>
<dbReference type="EMBL" id="SEHH01000053">
    <property type="protein sequence ID" value="TBX44467.1"/>
    <property type="molecule type" value="Genomic_DNA"/>
</dbReference>
<evidence type="ECO:0000256" key="4">
    <source>
        <dbReference type="ARBA" id="ARBA00023136"/>
    </source>
</evidence>
<proteinExistence type="predicted"/>
<evidence type="ECO:0000256" key="5">
    <source>
        <dbReference type="SAM" id="Phobius"/>
    </source>
</evidence>
<evidence type="ECO:0000256" key="3">
    <source>
        <dbReference type="ARBA" id="ARBA00022989"/>
    </source>
</evidence>
<feature type="transmembrane region" description="Helical" evidence="5">
    <location>
        <begin position="360"/>
        <end position="386"/>
    </location>
</feature>
<protein>
    <submittedName>
        <fullName evidence="6">Chloride channel protein</fullName>
    </submittedName>
</protein>
<keyword evidence="2 5" id="KW-0812">Transmembrane</keyword>
<dbReference type="SUPFAM" id="SSF81340">
    <property type="entry name" value="Clc chloride channel"/>
    <property type="match status" value="1"/>
</dbReference>
<dbReference type="InterPro" id="IPR014743">
    <property type="entry name" value="Cl-channel_core"/>
</dbReference>
<feature type="transmembrane region" description="Helical" evidence="5">
    <location>
        <begin position="7"/>
        <end position="29"/>
    </location>
</feature>
<dbReference type="Pfam" id="PF00654">
    <property type="entry name" value="Voltage_CLC"/>
    <property type="match status" value="1"/>
</dbReference>
<evidence type="ECO:0000256" key="2">
    <source>
        <dbReference type="ARBA" id="ARBA00022692"/>
    </source>
</evidence>